<organism evidence="3 4">
    <name type="scientific">Polarella glacialis</name>
    <name type="common">Dinoflagellate</name>
    <dbReference type="NCBI Taxonomy" id="89957"/>
    <lineage>
        <taxon>Eukaryota</taxon>
        <taxon>Sar</taxon>
        <taxon>Alveolata</taxon>
        <taxon>Dinophyceae</taxon>
        <taxon>Suessiales</taxon>
        <taxon>Suessiaceae</taxon>
        <taxon>Polarella</taxon>
    </lineage>
</organism>
<dbReference type="EMBL" id="CAJNNV010028384">
    <property type="protein sequence ID" value="CAE8624418.1"/>
    <property type="molecule type" value="Genomic_DNA"/>
</dbReference>
<sequence length="193" mass="20228">MVAASEEQDPMVAASEEHKGESSACDIISQVLYGIVAQGVWLLLGGVVGFLGPFAGVSGATAVFGKCGVGFFPVFFLLLTIPACALVSGGVAFACLVSKQSASNRIKLCALVNCGLFALLAAWAFFEMYESRPGGFLEGVRKSPFGSGLCNDSINDNNNITALPSKVAVDPLMTWSTFAAWKFHPLLDSPLPI</sequence>
<evidence type="ECO:0000313" key="2">
    <source>
        <dbReference type="EMBL" id="CAE8624418.1"/>
    </source>
</evidence>
<feature type="transmembrane region" description="Helical" evidence="1">
    <location>
        <begin position="108"/>
        <end position="126"/>
    </location>
</feature>
<comment type="caution">
    <text evidence="3">The sequence shown here is derived from an EMBL/GenBank/DDBJ whole genome shotgun (WGS) entry which is preliminary data.</text>
</comment>
<dbReference type="AlphaFoldDB" id="A0A813IJM0"/>
<reference evidence="3" key="1">
    <citation type="submission" date="2021-02" db="EMBL/GenBank/DDBJ databases">
        <authorList>
            <person name="Dougan E. K."/>
            <person name="Rhodes N."/>
            <person name="Thang M."/>
            <person name="Chan C."/>
        </authorList>
    </citation>
    <scope>NUCLEOTIDE SEQUENCE</scope>
</reference>
<evidence type="ECO:0000256" key="1">
    <source>
        <dbReference type="SAM" id="Phobius"/>
    </source>
</evidence>
<proteinExistence type="predicted"/>
<evidence type="ECO:0000313" key="3">
    <source>
        <dbReference type="EMBL" id="CAE8654302.1"/>
    </source>
</evidence>
<protein>
    <submittedName>
        <fullName evidence="3">Uncharacterized protein</fullName>
    </submittedName>
</protein>
<accession>A0A813IJM0</accession>
<keyword evidence="1" id="KW-0472">Membrane</keyword>
<evidence type="ECO:0000313" key="5">
    <source>
        <dbReference type="Proteomes" id="UP000654075"/>
    </source>
</evidence>
<feature type="transmembrane region" description="Helical" evidence="1">
    <location>
        <begin position="71"/>
        <end position="96"/>
    </location>
</feature>
<keyword evidence="5" id="KW-1185">Reference proteome</keyword>
<dbReference type="Proteomes" id="UP000654075">
    <property type="component" value="Unassembled WGS sequence"/>
</dbReference>
<keyword evidence="1" id="KW-1133">Transmembrane helix</keyword>
<name>A0A813IJM0_POLGL</name>
<dbReference type="EMBL" id="CAJNNW010012456">
    <property type="protein sequence ID" value="CAE8654302.1"/>
    <property type="molecule type" value="Genomic_DNA"/>
</dbReference>
<keyword evidence="1" id="KW-0812">Transmembrane</keyword>
<gene>
    <name evidence="2" type="ORF">PGLA1383_LOCUS41545</name>
    <name evidence="3" type="ORF">PGLA2088_LOCUS10950</name>
</gene>
<dbReference type="Proteomes" id="UP000626109">
    <property type="component" value="Unassembled WGS sequence"/>
</dbReference>
<evidence type="ECO:0000313" key="4">
    <source>
        <dbReference type="Proteomes" id="UP000626109"/>
    </source>
</evidence>